<name>K3WE70_GLOUD</name>
<dbReference type="CDD" id="cd00303">
    <property type="entry name" value="retropepsin_like"/>
    <property type="match status" value="1"/>
</dbReference>
<reference evidence="2" key="1">
    <citation type="journal article" date="2010" name="Genome Biol.">
        <title>Genome sequence of the necrotrophic plant pathogen Pythium ultimum reveals original pathogenicity mechanisms and effector repertoire.</title>
        <authorList>
            <person name="Levesque C.A."/>
            <person name="Brouwer H."/>
            <person name="Cano L."/>
            <person name="Hamilton J.P."/>
            <person name="Holt C."/>
            <person name="Huitema E."/>
            <person name="Raffaele S."/>
            <person name="Robideau G.P."/>
            <person name="Thines M."/>
            <person name="Win J."/>
            <person name="Zerillo M.M."/>
            <person name="Beakes G.W."/>
            <person name="Boore J.L."/>
            <person name="Busam D."/>
            <person name="Dumas B."/>
            <person name="Ferriera S."/>
            <person name="Fuerstenberg S.I."/>
            <person name="Gachon C.M."/>
            <person name="Gaulin E."/>
            <person name="Govers F."/>
            <person name="Grenville-Briggs L."/>
            <person name="Horner N."/>
            <person name="Hostetler J."/>
            <person name="Jiang R.H."/>
            <person name="Johnson J."/>
            <person name="Krajaejun T."/>
            <person name="Lin H."/>
            <person name="Meijer H.J."/>
            <person name="Moore B."/>
            <person name="Morris P."/>
            <person name="Phuntmart V."/>
            <person name="Puiu D."/>
            <person name="Shetty J."/>
            <person name="Stajich J.E."/>
            <person name="Tripathy S."/>
            <person name="Wawra S."/>
            <person name="van West P."/>
            <person name="Whitty B.R."/>
            <person name="Coutinho P.M."/>
            <person name="Henrissat B."/>
            <person name="Martin F."/>
            <person name="Thomas P.D."/>
            <person name="Tyler B.M."/>
            <person name="De Vries R.P."/>
            <person name="Kamoun S."/>
            <person name="Yandell M."/>
            <person name="Tisserat N."/>
            <person name="Buell C.R."/>
        </authorList>
    </citation>
    <scope>NUCLEOTIDE SEQUENCE</scope>
    <source>
        <strain evidence="2">DAOM:BR144</strain>
    </source>
</reference>
<dbReference type="AlphaFoldDB" id="K3WE70"/>
<dbReference type="EnsemblProtists" id="PYU1_T003261">
    <property type="protein sequence ID" value="PYU1_T003261"/>
    <property type="gene ID" value="PYU1_G003254"/>
</dbReference>
<dbReference type="EMBL" id="GL376603">
    <property type="status" value="NOT_ANNOTATED_CDS"/>
    <property type="molecule type" value="Genomic_DNA"/>
</dbReference>
<dbReference type="HOGENOM" id="CLU_2140048_0_0_1"/>
<keyword evidence="2" id="KW-1185">Reference proteome</keyword>
<proteinExistence type="predicted"/>
<evidence type="ECO:0008006" key="3">
    <source>
        <dbReference type="Google" id="ProtNLM"/>
    </source>
</evidence>
<dbReference type="Proteomes" id="UP000019132">
    <property type="component" value="Unassembled WGS sequence"/>
</dbReference>
<organism evidence="1 2">
    <name type="scientific">Globisporangium ultimum (strain ATCC 200006 / CBS 805.95 / DAOM BR144)</name>
    <name type="common">Pythium ultimum</name>
    <dbReference type="NCBI Taxonomy" id="431595"/>
    <lineage>
        <taxon>Eukaryota</taxon>
        <taxon>Sar</taxon>
        <taxon>Stramenopiles</taxon>
        <taxon>Oomycota</taxon>
        <taxon>Peronosporomycetes</taxon>
        <taxon>Pythiales</taxon>
        <taxon>Pythiaceae</taxon>
        <taxon>Globisporangium</taxon>
    </lineage>
</organism>
<dbReference type="InterPro" id="IPR021109">
    <property type="entry name" value="Peptidase_aspartic_dom_sf"/>
</dbReference>
<dbReference type="SUPFAM" id="SSF50630">
    <property type="entry name" value="Acid proteases"/>
    <property type="match status" value="1"/>
</dbReference>
<dbReference type="InParanoid" id="K3WE70"/>
<dbReference type="PROSITE" id="PS00141">
    <property type="entry name" value="ASP_PROTEASE"/>
    <property type="match status" value="1"/>
</dbReference>
<dbReference type="VEuPathDB" id="FungiDB:PYU1_G003254"/>
<protein>
    <recommendedName>
        <fullName evidence="3">Peptidase A2 domain-containing protein</fullName>
    </recommendedName>
</protein>
<dbReference type="Pfam" id="PF13650">
    <property type="entry name" value="Asp_protease_2"/>
    <property type="match status" value="1"/>
</dbReference>
<evidence type="ECO:0000313" key="2">
    <source>
        <dbReference type="Proteomes" id="UP000019132"/>
    </source>
</evidence>
<accession>K3WE70</accession>
<dbReference type="GO" id="GO:0004190">
    <property type="term" value="F:aspartic-type endopeptidase activity"/>
    <property type="evidence" value="ECO:0007669"/>
    <property type="project" value="InterPro"/>
</dbReference>
<dbReference type="GO" id="GO:0006508">
    <property type="term" value="P:proteolysis"/>
    <property type="evidence" value="ECO:0007669"/>
    <property type="project" value="InterPro"/>
</dbReference>
<dbReference type="Gene3D" id="2.40.70.10">
    <property type="entry name" value="Acid Proteases"/>
    <property type="match status" value="1"/>
</dbReference>
<dbReference type="InterPro" id="IPR001969">
    <property type="entry name" value="Aspartic_peptidase_AS"/>
</dbReference>
<evidence type="ECO:0000313" key="1">
    <source>
        <dbReference type="EnsemblProtists" id="PYU1_T003261"/>
    </source>
</evidence>
<sequence length="113" mass="13046">MCMMHMQFPRCQSNVKFDRSQNGIATPLRALVDTGASNNFVRNEVITRHNISVPVANEEKMMIVRLANGSTVKMPKRVVRLAMKYEDFRGEDEFILLDLDDKFDIILGMPWLK</sequence>
<reference evidence="2" key="2">
    <citation type="submission" date="2010-04" db="EMBL/GenBank/DDBJ databases">
        <authorList>
            <person name="Buell R."/>
            <person name="Hamilton J."/>
            <person name="Hostetler J."/>
        </authorList>
    </citation>
    <scope>NUCLEOTIDE SEQUENCE [LARGE SCALE GENOMIC DNA]</scope>
    <source>
        <strain evidence="2">DAOM:BR144</strain>
    </source>
</reference>
<reference evidence="1" key="3">
    <citation type="submission" date="2015-02" db="UniProtKB">
        <authorList>
            <consortium name="EnsemblProtists"/>
        </authorList>
    </citation>
    <scope>IDENTIFICATION</scope>
    <source>
        <strain evidence="1">DAOM BR144</strain>
    </source>
</reference>